<dbReference type="RefSeq" id="WP_119865904.1">
    <property type="nucleotide sequence ID" value="NZ_CP016786.1"/>
</dbReference>
<evidence type="ECO:0000313" key="1">
    <source>
        <dbReference type="EMBL" id="ASW43770.1"/>
    </source>
</evidence>
<dbReference type="KEGG" id="cia:BEN51_09830"/>
<dbReference type="Proteomes" id="UP000264883">
    <property type="component" value="Chromosome"/>
</dbReference>
<proteinExistence type="predicted"/>
<dbReference type="AlphaFoldDB" id="A0A343JE12"/>
<gene>
    <name evidence="1" type="ORF">BEN51_09830</name>
</gene>
<keyword evidence="2" id="KW-1185">Reference proteome</keyword>
<organism evidence="1 2">
    <name type="scientific">Clostridium isatidis</name>
    <dbReference type="NCBI Taxonomy" id="182773"/>
    <lineage>
        <taxon>Bacteria</taxon>
        <taxon>Bacillati</taxon>
        <taxon>Bacillota</taxon>
        <taxon>Clostridia</taxon>
        <taxon>Eubacteriales</taxon>
        <taxon>Clostridiaceae</taxon>
        <taxon>Clostridium</taxon>
    </lineage>
</organism>
<dbReference type="EMBL" id="CP016786">
    <property type="protein sequence ID" value="ASW43770.1"/>
    <property type="molecule type" value="Genomic_DNA"/>
</dbReference>
<sequence>MSICPFWSTKKEKVSCYNTCPLYSEEVGHEICPFREFLSNNNELKNNDALLFELEDEYYSQSEYLNFTSSEKVINY</sequence>
<protein>
    <submittedName>
        <fullName evidence="1">Uncharacterized protein</fullName>
    </submittedName>
</protein>
<name>A0A343JE12_9CLOT</name>
<dbReference type="OrthoDB" id="1938183at2"/>
<evidence type="ECO:0000313" key="2">
    <source>
        <dbReference type="Proteomes" id="UP000264883"/>
    </source>
</evidence>
<reference evidence="1 2" key="1">
    <citation type="submission" date="2016-08" db="EMBL/GenBank/DDBJ databases">
        <title>Complete Genome Sequence Of The Indigo Reducing Clostridium isatidis DSM15098.</title>
        <authorList>
            <person name="Little G.T."/>
            <person name="Minton N.P."/>
        </authorList>
    </citation>
    <scope>NUCLEOTIDE SEQUENCE [LARGE SCALE GENOMIC DNA]</scope>
    <source>
        <strain evidence="1 2">DSM 15098</strain>
    </source>
</reference>
<accession>A0A343JE12</accession>